<gene>
    <name evidence="1" type="ORF">AOA14_07040</name>
</gene>
<evidence type="ECO:0000313" key="2">
    <source>
        <dbReference type="Proteomes" id="UP000076234"/>
    </source>
</evidence>
<accession>A0A142VX22</accession>
<dbReference type="AlphaFoldDB" id="A0A142VX22"/>
<dbReference type="Proteomes" id="UP000076234">
    <property type="component" value="Chromosome"/>
</dbReference>
<protein>
    <recommendedName>
        <fullName evidence="3">DUF4279 domain-containing protein</fullName>
    </recommendedName>
</protein>
<dbReference type="RefSeq" id="WP_062901261.1">
    <property type="nucleotide sequence ID" value="NZ_CP013342.1"/>
</dbReference>
<evidence type="ECO:0008006" key="3">
    <source>
        <dbReference type="Google" id="ProtNLM"/>
    </source>
</evidence>
<evidence type="ECO:0000313" key="1">
    <source>
        <dbReference type="EMBL" id="AMU94360.1"/>
    </source>
</evidence>
<name>A0A142VX22_9SPHN</name>
<reference evidence="2" key="1">
    <citation type="submission" date="2015-11" db="EMBL/GenBank/DDBJ databases">
        <title>Complete genome sequence of a polyethylene glycol-degrading strain Sphingopyxis terrae strain 203-1 (NBRC 15098).</title>
        <authorList>
            <person name="Yoshiyuki O."/>
            <person name="Shouta N."/>
            <person name="Nagata Y."/>
            <person name="Numata M."/>
            <person name="Tsuchikane K."/>
            <person name="Hosoyama A."/>
            <person name="Yamazoe A."/>
            <person name="Tsuda M."/>
            <person name="Fujita N."/>
            <person name="Kawai F."/>
        </authorList>
    </citation>
    <scope>NUCLEOTIDE SEQUENCE [LARGE SCALE GENOMIC DNA]</scope>
    <source>
        <strain evidence="2">203-1</strain>
    </source>
</reference>
<proteinExistence type="predicted"/>
<dbReference type="Pfam" id="PF14106">
    <property type="entry name" value="DUF4279"/>
    <property type="match status" value="1"/>
</dbReference>
<dbReference type="KEGG" id="ster:AOA14_07040"/>
<reference evidence="1 2" key="2">
    <citation type="journal article" date="2016" name="Genome Announc.">
        <title>Complete Genome Sequence of Sphingopyxis terrae Strain 203-1 (NBRC 111660), a Polyethylene Glycol Degrader.</title>
        <authorList>
            <person name="Ohtsubo Y."/>
            <person name="Nonoyama S."/>
            <person name="Nagata Y."/>
            <person name="Numata M."/>
            <person name="Tsuchikane K."/>
            <person name="Hosoyama A."/>
            <person name="Yamazoe A."/>
            <person name="Tsuda M."/>
            <person name="Fujita N."/>
            <person name="Kawai F."/>
        </authorList>
    </citation>
    <scope>NUCLEOTIDE SEQUENCE [LARGE SCALE GENOMIC DNA]</scope>
    <source>
        <strain evidence="1 2">203-1</strain>
    </source>
</reference>
<dbReference type="STRING" id="1219058.AOA14_07040"/>
<dbReference type="EMBL" id="CP013342">
    <property type="protein sequence ID" value="AMU94360.1"/>
    <property type="molecule type" value="Genomic_DNA"/>
</dbReference>
<sequence>MVELNETAVSLGFFGDDLDPADISNRLGATPTFSVAKGAKWKTPRGSERIARTGSWRLQVPRSIPGDLPGQVEAIFAPLTRDTAIWQELAARFAGRLFCGLFLEERNESLRICSQTLAEIADRGLYLDLDIYAPEGSKTHQVADK</sequence>
<organism evidence="1 2">
    <name type="scientific">Sphingopyxis terrae subsp. terrae NBRC 15098</name>
    <dbReference type="NCBI Taxonomy" id="1219058"/>
    <lineage>
        <taxon>Bacteria</taxon>
        <taxon>Pseudomonadati</taxon>
        <taxon>Pseudomonadota</taxon>
        <taxon>Alphaproteobacteria</taxon>
        <taxon>Sphingomonadales</taxon>
        <taxon>Sphingomonadaceae</taxon>
        <taxon>Sphingopyxis</taxon>
    </lineage>
</organism>
<dbReference type="InterPro" id="IPR025459">
    <property type="entry name" value="DUF4279"/>
</dbReference>